<dbReference type="InterPro" id="IPR027417">
    <property type="entry name" value="P-loop_NTPase"/>
</dbReference>
<keyword evidence="4" id="KW-1185">Reference proteome</keyword>
<sequence length="370" mass="40365">MKGVKKKVFAAFFFSEASPAARGGPGELRLPEAPALLRRCSERQRLSVFVSRAARLGYAWLAGDVSMKVTVSQLNASLAYGFEYLGSLERLVMTLESERCWISLTQAFRRHLGVAVGGACGAGKTELSKGLSAALGSYCVVYRCGEAQAELSDLSSQFMEGVAQQGCWLLLDGIHALPNDVLGTWALQFRRFQEALRAGRDSFDLQGRMVSLKPGAFVSATFDKNWHWSTAEPLMGCLRPLSLATPSVAHVAHLAEVLLLAEGFSEDPDLGRRVGTLWGHWTALSQEPRAFGLRALRVLIEKAGRLRRCHDEGSGLAGLAVEVFEPNLLAQLFEYCLGPLVSQKEEVEDGPQNPDFKSVDSVREHPGQNA</sequence>
<feature type="domain" description="Dynein heavy chain hydrolytic ATP-binding dynein motor region" evidence="2">
    <location>
        <begin position="80"/>
        <end position="312"/>
    </location>
</feature>
<comment type="caution">
    <text evidence="3">The sequence shown here is derived from an EMBL/GenBank/DDBJ whole genome shotgun (WGS) entry which is preliminary data.</text>
</comment>
<dbReference type="GO" id="GO:0005524">
    <property type="term" value="F:ATP binding"/>
    <property type="evidence" value="ECO:0007669"/>
    <property type="project" value="InterPro"/>
</dbReference>
<protein>
    <submittedName>
        <fullName evidence="3">Dnah17 protein</fullName>
    </submittedName>
</protein>
<feature type="compositionally biased region" description="Basic and acidic residues" evidence="1">
    <location>
        <begin position="357"/>
        <end position="370"/>
    </location>
</feature>
<dbReference type="EMBL" id="CAJNDS010000545">
    <property type="protein sequence ID" value="CAE7217012.1"/>
    <property type="molecule type" value="Genomic_DNA"/>
</dbReference>
<dbReference type="SUPFAM" id="SSF52540">
    <property type="entry name" value="P-loop containing nucleoside triphosphate hydrolases"/>
    <property type="match status" value="1"/>
</dbReference>
<accession>A0A812JZ72</accession>
<organism evidence="3 4">
    <name type="scientific">Symbiodinium natans</name>
    <dbReference type="NCBI Taxonomy" id="878477"/>
    <lineage>
        <taxon>Eukaryota</taxon>
        <taxon>Sar</taxon>
        <taxon>Alveolata</taxon>
        <taxon>Dinophyceae</taxon>
        <taxon>Suessiales</taxon>
        <taxon>Symbiodiniaceae</taxon>
        <taxon>Symbiodinium</taxon>
    </lineage>
</organism>
<proteinExistence type="predicted"/>
<evidence type="ECO:0000256" key="1">
    <source>
        <dbReference type="SAM" id="MobiDB-lite"/>
    </source>
</evidence>
<reference evidence="3" key="1">
    <citation type="submission" date="2021-02" db="EMBL/GenBank/DDBJ databases">
        <authorList>
            <person name="Dougan E. K."/>
            <person name="Rhodes N."/>
            <person name="Thang M."/>
            <person name="Chan C."/>
        </authorList>
    </citation>
    <scope>NUCLEOTIDE SEQUENCE</scope>
</reference>
<dbReference type="Gene3D" id="1.20.58.1120">
    <property type="match status" value="1"/>
</dbReference>
<dbReference type="Pfam" id="PF12774">
    <property type="entry name" value="AAA_6"/>
    <property type="match status" value="1"/>
</dbReference>
<name>A0A812JZ72_9DINO</name>
<dbReference type="OrthoDB" id="354231at2759"/>
<evidence type="ECO:0000259" key="2">
    <source>
        <dbReference type="Pfam" id="PF12774"/>
    </source>
</evidence>
<dbReference type="Gene3D" id="3.40.50.300">
    <property type="entry name" value="P-loop containing nucleotide triphosphate hydrolases"/>
    <property type="match status" value="1"/>
</dbReference>
<dbReference type="GO" id="GO:0030286">
    <property type="term" value="C:dynein complex"/>
    <property type="evidence" value="ECO:0007669"/>
    <property type="project" value="InterPro"/>
</dbReference>
<dbReference type="InterPro" id="IPR035699">
    <property type="entry name" value="AAA_6"/>
</dbReference>
<dbReference type="GO" id="GO:0051959">
    <property type="term" value="F:dynein light intermediate chain binding"/>
    <property type="evidence" value="ECO:0007669"/>
    <property type="project" value="InterPro"/>
</dbReference>
<dbReference type="InterPro" id="IPR026983">
    <property type="entry name" value="DHC"/>
</dbReference>
<gene>
    <name evidence="3" type="primary">Dnah17</name>
    <name evidence="3" type="ORF">SNAT2548_LOCUS7689</name>
</gene>
<dbReference type="GO" id="GO:0045505">
    <property type="term" value="F:dynein intermediate chain binding"/>
    <property type="evidence" value="ECO:0007669"/>
    <property type="project" value="InterPro"/>
</dbReference>
<evidence type="ECO:0000313" key="4">
    <source>
        <dbReference type="Proteomes" id="UP000604046"/>
    </source>
</evidence>
<dbReference type="GO" id="GO:0007018">
    <property type="term" value="P:microtubule-based movement"/>
    <property type="evidence" value="ECO:0007669"/>
    <property type="project" value="InterPro"/>
</dbReference>
<feature type="region of interest" description="Disordered" evidence="1">
    <location>
        <begin position="346"/>
        <end position="370"/>
    </location>
</feature>
<dbReference type="AlphaFoldDB" id="A0A812JZ72"/>
<evidence type="ECO:0000313" key="3">
    <source>
        <dbReference type="EMBL" id="CAE7217012.1"/>
    </source>
</evidence>
<dbReference type="Proteomes" id="UP000604046">
    <property type="component" value="Unassembled WGS sequence"/>
</dbReference>
<dbReference type="PANTHER" id="PTHR45703">
    <property type="entry name" value="DYNEIN HEAVY CHAIN"/>
    <property type="match status" value="1"/>
</dbReference>